<keyword evidence="2" id="KW-1015">Disulfide bond</keyword>
<dbReference type="SMART" id="SM00209">
    <property type="entry name" value="TSP1"/>
    <property type="match status" value="1"/>
</dbReference>
<dbReference type="PANTHER" id="PTHR22906">
    <property type="entry name" value="PROPERDIN"/>
    <property type="match status" value="1"/>
</dbReference>
<evidence type="ECO:0000256" key="2">
    <source>
        <dbReference type="ARBA" id="ARBA00023157"/>
    </source>
</evidence>
<dbReference type="InterPro" id="IPR000884">
    <property type="entry name" value="TSP1_rpt"/>
</dbReference>
<name>A0ABY7G607_MYAAR</name>
<evidence type="ECO:0000313" key="3">
    <source>
        <dbReference type="EMBL" id="WAR29372.1"/>
    </source>
</evidence>
<proteinExistence type="predicted"/>
<sequence>MSCEFLELFRFDANRLTAIGGNGPNGVSATPTVETRVKTTGNEFMEVLLQRELSSKFACGITLFCSGVDGGWGDWSTWSECDANCGKKGMKERRRYCDNPAPEGTGVDCPGDYEEKVECERTCDMSKLVQVKGLPQISISCYC</sequence>
<evidence type="ECO:0000256" key="1">
    <source>
        <dbReference type="ARBA" id="ARBA00022737"/>
    </source>
</evidence>
<dbReference type="Gene3D" id="2.20.100.10">
    <property type="entry name" value="Thrombospondin type-1 (TSP1) repeat"/>
    <property type="match status" value="1"/>
</dbReference>
<reference evidence="3" key="1">
    <citation type="submission" date="2022-11" db="EMBL/GenBank/DDBJ databases">
        <title>Centuries of genome instability and evolution in soft-shell clam transmissible cancer (bioRxiv).</title>
        <authorList>
            <person name="Hart S.F.M."/>
            <person name="Yonemitsu M.A."/>
            <person name="Giersch R.M."/>
            <person name="Beal B.F."/>
            <person name="Arriagada G."/>
            <person name="Davis B.W."/>
            <person name="Ostrander E.A."/>
            <person name="Goff S.P."/>
            <person name="Metzger M.J."/>
        </authorList>
    </citation>
    <scope>NUCLEOTIDE SEQUENCE</scope>
    <source>
        <strain evidence="3">MELC-2E11</strain>
        <tissue evidence="3">Siphon/mantle</tissue>
    </source>
</reference>
<dbReference type="Pfam" id="PF00090">
    <property type="entry name" value="TSP_1"/>
    <property type="match status" value="1"/>
</dbReference>
<dbReference type="InterPro" id="IPR036383">
    <property type="entry name" value="TSP1_rpt_sf"/>
</dbReference>
<dbReference type="Proteomes" id="UP001164746">
    <property type="component" value="Chromosome 16"/>
</dbReference>
<gene>
    <name evidence="3" type="ORF">MAR_002940</name>
</gene>
<organism evidence="3 4">
    <name type="scientific">Mya arenaria</name>
    <name type="common">Soft-shell clam</name>
    <dbReference type="NCBI Taxonomy" id="6604"/>
    <lineage>
        <taxon>Eukaryota</taxon>
        <taxon>Metazoa</taxon>
        <taxon>Spiralia</taxon>
        <taxon>Lophotrochozoa</taxon>
        <taxon>Mollusca</taxon>
        <taxon>Bivalvia</taxon>
        <taxon>Autobranchia</taxon>
        <taxon>Heteroconchia</taxon>
        <taxon>Euheterodonta</taxon>
        <taxon>Imparidentia</taxon>
        <taxon>Neoheterodontei</taxon>
        <taxon>Myida</taxon>
        <taxon>Myoidea</taxon>
        <taxon>Myidae</taxon>
        <taxon>Mya</taxon>
    </lineage>
</organism>
<dbReference type="InterPro" id="IPR052065">
    <property type="entry name" value="Compl_asym_regulator"/>
</dbReference>
<dbReference type="PRINTS" id="PR01705">
    <property type="entry name" value="TSP1REPEAT"/>
</dbReference>
<dbReference type="PANTHER" id="PTHR22906:SF21">
    <property type="entry name" value="SEMA DOMAIN-CONTAINING PROTEIN"/>
    <property type="match status" value="1"/>
</dbReference>
<dbReference type="PROSITE" id="PS50092">
    <property type="entry name" value="TSP1"/>
    <property type="match status" value="1"/>
</dbReference>
<evidence type="ECO:0000313" key="4">
    <source>
        <dbReference type="Proteomes" id="UP001164746"/>
    </source>
</evidence>
<keyword evidence="4" id="KW-1185">Reference proteome</keyword>
<dbReference type="EMBL" id="CP111027">
    <property type="protein sequence ID" value="WAR29372.1"/>
    <property type="molecule type" value="Genomic_DNA"/>
</dbReference>
<protein>
    <submittedName>
        <fullName evidence="3">HMCN1-like protein</fullName>
    </submittedName>
</protein>
<dbReference type="SUPFAM" id="SSF82895">
    <property type="entry name" value="TSP-1 type 1 repeat"/>
    <property type="match status" value="1"/>
</dbReference>
<keyword evidence="1" id="KW-0677">Repeat</keyword>
<accession>A0ABY7G607</accession>